<proteinExistence type="predicted"/>
<gene>
    <name evidence="2" type="ORF">SM611_30270</name>
</gene>
<evidence type="ECO:0000256" key="1">
    <source>
        <dbReference type="SAM" id="MobiDB-lite"/>
    </source>
</evidence>
<dbReference type="PANTHER" id="PTHR40037">
    <property type="entry name" value="PHOSPHOESTERASE YJCG-RELATED"/>
    <property type="match status" value="1"/>
</dbReference>
<reference evidence="2 3" key="1">
    <citation type="submission" date="2023-11" db="EMBL/GenBank/DDBJ databases">
        <title>Actinomadura monticuli sp. nov., isolated from volcanic ash.</title>
        <authorList>
            <person name="Lee S.D."/>
            <person name="Yang H."/>
            <person name="Kim I.S."/>
        </authorList>
    </citation>
    <scope>NUCLEOTIDE SEQUENCE [LARGE SCALE GENOMIC DNA]</scope>
    <source>
        <strain evidence="2 3">DLS-62</strain>
    </source>
</reference>
<comment type="caution">
    <text evidence="2">The sequence shown here is derived from an EMBL/GenBank/DDBJ whole genome shotgun (WGS) entry which is preliminary data.</text>
</comment>
<sequence length="226" mass="24301">MVADRPPRHAAAPGQGEAPSAAETTMVGGLPATTGPGRRAIGVAIPIPDPHGSFLQARRASFGDPLAHAIPTHITLLPPTEVDEAALEGIHRHLFRVARTEHPFTIRLRGSGTFRPVSPVVFVALAEGIGGCERVQEKVLSGPLARPLPFPYHPHVTIAHHLPDDVMDRAFKELAGYAADFQAWGFSLYEHGQDGVWRRQNDYVFSRGGDPPSPPAARHGSPRSGR</sequence>
<dbReference type="Gene3D" id="3.90.1140.10">
    <property type="entry name" value="Cyclic phosphodiesterase"/>
    <property type="match status" value="1"/>
</dbReference>
<keyword evidence="2" id="KW-0436">Ligase</keyword>
<dbReference type="Pfam" id="PF13563">
    <property type="entry name" value="2_5_RNA_ligase2"/>
    <property type="match status" value="1"/>
</dbReference>
<organism evidence="2 3">
    <name type="scientific">Actinomadura monticuli</name>
    <dbReference type="NCBI Taxonomy" id="3097367"/>
    <lineage>
        <taxon>Bacteria</taxon>
        <taxon>Bacillati</taxon>
        <taxon>Actinomycetota</taxon>
        <taxon>Actinomycetes</taxon>
        <taxon>Streptosporangiales</taxon>
        <taxon>Thermomonosporaceae</taxon>
        <taxon>Actinomadura</taxon>
    </lineage>
</organism>
<dbReference type="RefSeq" id="WP_371953736.1">
    <property type="nucleotide sequence ID" value="NZ_JAXCEI010000017.1"/>
</dbReference>
<dbReference type="Proteomes" id="UP001569963">
    <property type="component" value="Unassembled WGS sequence"/>
</dbReference>
<protein>
    <submittedName>
        <fullName evidence="2">2'-5' RNA ligase family protein</fullName>
    </submittedName>
</protein>
<keyword evidence="3" id="KW-1185">Reference proteome</keyword>
<name>A0ABV4QJ94_9ACTN</name>
<evidence type="ECO:0000313" key="2">
    <source>
        <dbReference type="EMBL" id="MFA1543233.1"/>
    </source>
</evidence>
<accession>A0ABV4QJ94</accession>
<dbReference type="PANTHER" id="PTHR40037:SF1">
    <property type="entry name" value="PHOSPHOESTERASE SAOUHSC_00951-RELATED"/>
    <property type="match status" value="1"/>
</dbReference>
<evidence type="ECO:0000313" key="3">
    <source>
        <dbReference type="Proteomes" id="UP001569963"/>
    </source>
</evidence>
<dbReference type="SUPFAM" id="SSF55144">
    <property type="entry name" value="LigT-like"/>
    <property type="match status" value="1"/>
</dbReference>
<dbReference type="GO" id="GO:0016874">
    <property type="term" value="F:ligase activity"/>
    <property type="evidence" value="ECO:0007669"/>
    <property type="project" value="UniProtKB-KW"/>
</dbReference>
<dbReference type="InterPro" id="IPR009097">
    <property type="entry name" value="Cyclic_Pdiesterase"/>
</dbReference>
<dbReference type="InterPro" id="IPR050580">
    <property type="entry name" value="2H_phosphoesterase_YjcG-like"/>
</dbReference>
<feature type="region of interest" description="Disordered" evidence="1">
    <location>
        <begin position="203"/>
        <end position="226"/>
    </location>
</feature>
<feature type="region of interest" description="Disordered" evidence="1">
    <location>
        <begin position="1"/>
        <end position="35"/>
    </location>
</feature>
<dbReference type="EMBL" id="JAXCEI010000017">
    <property type="protein sequence ID" value="MFA1543233.1"/>
    <property type="molecule type" value="Genomic_DNA"/>
</dbReference>